<sequence>MAQAPAPPRPNPPPPHRKNICATVAVAIHVQGIGSFKNDAGAKNGARILRCTHNRSWANCGRRTGALVRERSTAAGRIANYIPTNSLRKFHGAGQRLHWVERNPHRSILCGFYTAEYALVYLSSTFYHGCSVSFSRCLLLTKNGGAGRHSRLHSKYTEYDRTGSNAGTRPEVPEGYKLQQLCYKRTQRVYGYGFYTTCHIHTDSSRFGGCTSLPFQLGPFGLGLLICPGGLGGGEGRGGAGALATKVSFLESFGKARMRKKGELGNQFSHMGGVA</sequence>
<evidence type="ECO:0000313" key="2">
    <source>
        <dbReference type="Proteomes" id="UP000270034"/>
    </source>
</evidence>
<evidence type="ECO:0000313" key="1">
    <source>
        <dbReference type="EMBL" id="BBC78762.1"/>
    </source>
</evidence>
<name>A0A2Z5ZDL6_9PROT</name>
<reference evidence="1 2" key="1">
    <citation type="submission" date="2018-02" db="EMBL/GenBank/DDBJ databases">
        <title>Acetobacter orientalis genome.</title>
        <authorList>
            <person name="Nakashima N."/>
            <person name="Tamura T."/>
        </authorList>
    </citation>
    <scope>NUCLEOTIDE SEQUENCE [LARGE SCALE GENOMIC DNA]</scope>
    <source>
        <strain evidence="1 2">FAN1</strain>
    </source>
</reference>
<dbReference type="GO" id="GO:0004519">
    <property type="term" value="F:endonuclease activity"/>
    <property type="evidence" value="ECO:0007669"/>
    <property type="project" value="UniProtKB-KW"/>
</dbReference>
<protein>
    <submittedName>
        <fullName evidence="1">Very short patch repair endonuclease</fullName>
    </submittedName>
</protein>
<dbReference type="AlphaFoldDB" id="A0A2Z5ZDL6"/>
<organism evidence="1 2">
    <name type="scientific">Acetobacter orientalis</name>
    <dbReference type="NCBI Taxonomy" id="146474"/>
    <lineage>
        <taxon>Bacteria</taxon>
        <taxon>Pseudomonadati</taxon>
        <taxon>Pseudomonadota</taxon>
        <taxon>Alphaproteobacteria</taxon>
        <taxon>Acetobacterales</taxon>
        <taxon>Acetobacteraceae</taxon>
        <taxon>Acetobacter</taxon>
    </lineage>
</organism>
<dbReference type="Proteomes" id="UP000270034">
    <property type="component" value="Chromosome"/>
</dbReference>
<accession>A0A2Z5ZDL6</accession>
<gene>
    <name evidence="1" type="ORF">AcetOrient_orf00599</name>
</gene>
<keyword evidence="1" id="KW-0255">Endonuclease</keyword>
<keyword evidence="1" id="KW-0540">Nuclease</keyword>
<dbReference type="EMBL" id="AP018515">
    <property type="protein sequence ID" value="BBC78762.1"/>
    <property type="molecule type" value="Genomic_DNA"/>
</dbReference>
<dbReference type="KEGG" id="aot:AcetOri_orf00599"/>
<keyword evidence="1" id="KW-0378">Hydrolase</keyword>
<proteinExistence type="predicted"/>